<sequence length="112" mass="12105">MRSELAHSSHNLSPENPFPASASGFLSLKIMFIMLLDRGSELQLSVALKPGTMRGQPDSFTKENPSSAQKLSPPRSPTLVGPRPKANYFNSLAGKSDVYLVLFNQIASNQGS</sequence>
<gene>
    <name evidence="2" type="ORF">HCDG_07899</name>
</gene>
<protein>
    <submittedName>
        <fullName evidence="2">Uncharacterized protein</fullName>
    </submittedName>
</protein>
<evidence type="ECO:0000313" key="3">
    <source>
        <dbReference type="Proteomes" id="UP000002624"/>
    </source>
</evidence>
<organism evidence="2 3">
    <name type="scientific">Ajellomyces capsulatus (strain H143)</name>
    <name type="common">Darling's disease fungus</name>
    <name type="synonym">Histoplasma capsulatum</name>
    <dbReference type="NCBI Taxonomy" id="544712"/>
    <lineage>
        <taxon>Eukaryota</taxon>
        <taxon>Fungi</taxon>
        <taxon>Dikarya</taxon>
        <taxon>Ascomycota</taxon>
        <taxon>Pezizomycotina</taxon>
        <taxon>Eurotiomycetes</taxon>
        <taxon>Eurotiomycetidae</taxon>
        <taxon>Onygenales</taxon>
        <taxon>Ajellomycetaceae</taxon>
        <taxon>Histoplasma</taxon>
    </lineage>
</organism>
<reference evidence="3" key="1">
    <citation type="submission" date="2009-05" db="EMBL/GenBank/DDBJ databases">
        <title>The genome sequence of Ajellomyces capsulatus strain H143.</title>
        <authorList>
            <person name="Champion M."/>
            <person name="Cuomo C.A."/>
            <person name="Ma L.-J."/>
            <person name="Henn M.R."/>
            <person name="Sil A."/>
            <person name="Goldman B."/>
            <person name="Young S.K."/>
            <person name="Kodira C.D."/>
            <person name="Zeng Q."/>
            <person name="Koehrsen M."/>
            <person name="Alvarado L."/>
            <person name="Berlin A.M."/>
            <person name="Borenstein D."/>
            <person name="Chen Z."/>
            <person name="Engels R."/>
            <person name="Freedman E."/>
            <person name="Gellesch M."/>
            <person name="Goldberg J."/>
            <person name="Griggs A."/>
            <person name="Gujja S."/>
            <person name="Heiman D.I."/>
            <person name="Hepburn T.A."/>
            <person name="Howarth C."/>
            <person name="Jen D."/>
            <person name="Larson L."/>
            <person name="Lewis B."/>
            <person name="Mehta T."/>
            <person name="Park D."/>
            <person name="Pearson M."/>
            <person name="Roberts A."/>
            <person name="Saif S."/>
            <person name="Shea T.D."/>
            <person name="Shenoy N."/>
            <person name="Sisk P."/>
            <person name="Stolte C."/>
            <person name="Sykes S."/>
            <person name="Walk T."/>
            <person name="White J."/>
            <person name="Yandava C."/>
            <person name="Klein B."/>
            <person name="McEwen J.G."/>
            <person name="Puccia R."/>
            <person name="Goldman G.H."/>
            <person name="Felipe M.S."/>
            <person name="Nino-Vega G."/>
            <person name="San-Blas G."/>
            <person name="Taylor J.W."/>
            <person name="Mendoza L."/>
            <person name="Galagan J.E."/>
            <person name="Nusbaum C."/>
            <person name="Birren B.W."/>
        </authorList>
    </citation>
    <scope>NUCLEOTIDE SEQUENCE [LARGE SCALE GENOMIC DNA]</scope>
    <source>
        <strain evidence="3">H143</strain>
    </source>
</reference>
<dbReference type="VEuPathDB" id="FungiDB:HCDG_07899"/>
<dbReference type="AlphaFoldDB" id="C6HNW8"/>
<evidence type="ECO:0000313" key="2">
    <source>
        <dbReference type="EMBL" id="EER38164.1"/>
    </source>
</evidence>
<dbReference type="EMBL" id="GG692432">
    <property type="protein sequence ID" value="EER38164.1"/>
    <property type="molecule type" value="Genomic_DNA"/>
</dbReference>
<feature type="compositionally biased region" description="Polar residues" evidence="1">
    <location>
        <begin position="58"/>
        <end position="70"/>
    </location>
</feature>
<feature type="region of interest" description="Disordered" evidence="1">
    <location>
        <begin position="50"/>
        <end position="83"/>
    </location>
</feature>
<proteinExistence type="predicted"/>
<dbReference type="Proteomes" id="UP000002624">
    <property type="component" value="Unassembled WGS sequence"/>
</dbReference>
<evidence type="ECO:0000256" key="1">
    <source>
        <dbReference type="SAM" id="MobiDB-lite"/>
    </source>
</evidence>
<name>C6HNW8_AJECH</name>
<dbReference type="HOGENOM" id="CLU_2145150_0_0_1"/>
<accession>C6HNW8</accession>